<dbReference type="Gene3D" id="1.20.1250.20">
    <property type="entry name" value="MFS general substrate transporter like domains"/>
    <property type="match status" value="1"/>
</dbReference>
<feature type="transmembrane region" description="Helical" evidence="6">
    <location>
        <begin position="282"/>
        <end position="303"/>
    </location>
</feature>
<keyword evidence="3 6" id="KW-0812">Transmembrane</keyword>
<dbReference type="KEGG" id="pars:DRW48_00350"/>
<feature type="transmembrane region" description="Helical" evidence="6">
    <location>
        <begin position="341"/>
        <end position="363"/>
    </location>
</feature>
<name>A0A344PG58_9RHOB</name>
<protein>
    <submittedName>
        <fullName evidence="8">MFS transporter</fullName>
    </submittedName>
</protein>
<dbReference type="SUPFAM" id="SSF103473">
    <property type="entry name" value="MFS general substrate transporter"/>
    <property type="match status" value="1"/>
</dbReference>
<dbReference type="CDD" id="cd17324">
    <property type="entry name" value="MFS_NepI_like"/>
    <property type="match status" value="1"/>
</dbReference>
<evidence type="ECO:0000259" key="7">
    <source>
        <dbReference type="PROSITE" id="PS50850"/>
    </source>
</evidence>
<dbReference type="InterPro" id="IPR011701">
    <property type="entry name" value="MFS"/>
</dbReference>
<feature type="transmembrane region" description="Helical" evidence="6">
    <location>
        <begin position="174"/>
        <end position="194"/>
    </location>
</feature>
<evidence type="ECO:0000256" key="4">
    <source>
        <dbReference type="ARBA" id="ARBA00022989"/>
    </source>
</evidence>
<dbReference type="AlphaFoldDB" id="A0A344PG58"/>
<dbReference type="PROSITE" id="PS50850">
    <property type="entry name" value="MFS"/>
    <property type="match status" value="1"/>
</dbReference>
<sequence>MTDATSGPVPQTHDRPAWGAVFSMSLGVFSLVTAEFLPASLLTPLAEGLDISKGAAGQAVTVTAFVGLLTSLSISVLVRGIDRRWVLMGFSVLLIISNLIVASAPGLVALLLGRVLMGMALGGFWTLSIATLMRLVPEPAIPRALSIMFMGVSAATVFAVPVGSYLGALIGWRGVFLAATGLGVLALLVQALTLPPLPAQGKARLAILFEVLGRPGIGIGMFAVLLLFAGHFTFFTYIRPFLENVTGVGVDGVTAILFGFGLANFAGTYLIAFVIQRSLRLALIMLPLVLAALALVMSMFGGIPAMDALMIALWGLIFAGVPVSWSTWITRALPDQAEAGGGLIVAAINFAIAAGAGLGGGLLELSGPRGVFFVSGLILIAAVLTVVFGVKNQEDKG</sequence>
<gene>
    <name evidence="8" type="ORF">DRW48_00350</name>
</gene>
<feature type="transmembrane region" description="Helical" evidence="6">
    <location>
        <begin position="55"/>
        <end position="78"/>
    </location>
</feature>
<organism evidence="8 9">
    <name type="scientific">Paracoccus suum</name>
    <dbReference type="NCBI Taxonomy" id="2259340"/>
    <lineage>
        <taxon>Bacteria</taxon>
        <taxon>Pseudomonadati</taxon>
        <taxon>Pseudomonadota</taxon>
        <taxon>Alphaproteobacteria</taxon>
        <taxon>Rhodobacterales</taxon>
        <taxon>Paracoccaceae</taxon>
        <taxon>Paracoccus</taxon>
    </lineage>
</organism>
<keyword evidence="2" id="KW-1003">Cell membrane</keyword>
<feature type="domain" description="Major facilitator superfamily (MFS) profile" evidence="7">
    <location>
        <begin position="20"/>
        <end position="394"/>
    </location>
</feature>
<feature type="transmembrane region" description="Helical" evidence="6">
    <location>
        <begin position="215"/>
        <end position="235"/>
    </location>
</feature>
<dbReference type="Proteomes" id="UP000252023">
    <property type="component" value="Chromosome"/>
</dbReference>
<dbReference type="InterPro" id="IPR050189">
    <property type="entry name" value="MFS_Efflux_Transporters"/>
</dbReference>
<evidence type="ECO:0000256" key="3">
    <source>
        <dbReference type="ARBA" id="ARBA00022692"/>
    </source>
</evidence>
<proteinExistence type="predicted"/>
<dbReference type="PANTHER" id="PTHR43124:SF5">
    <property type="entry name" value="PURINE RIBONUCLEOSIDE EFFLUX PUMP NEPI"/>
    <property type="match status" value="1"/>
</dbReference>
<feature type="transmembrane region" description="Helical" evidence="6">
    <location>
        <begin position="85"/>
        <end position="105"/>
    </location>
</feature>
<evidence type="ECO:0000256" key="2">
    <source>
        <dbReference type="ARBA" id="ARBA00022475"/>
    </source>
</evidence>
<dbReference type="EMBL" id="CP030918">
    <property type="protein sequence ID" value="AXC48363.1"/>
    <property type="molecule type" value="Genomic_DNA"/>
</dbReference>
<feature type="transmembrane region" description="Helical" evidence="6">
    <location>
        <begin position="309"/>
        <end position="329"/>
    </location>
</feature>
<feature type="transmembrane region" description="Helical" evidence="6">
    <location>
        <begin position="369"/>
        <end position="390"/>
    </location>
</feature>
<keyword evidence="9" id="KW-1185">Reference proteome</keyword>
<accession>A0A344PG58</accession>
<evidence type="ECO:0000256" key="1">
    <source>
        <dbReference type="ARBA" id="ARBA00004651"/>
    </source>
</evidence>
<keyword evidence="5 6" id="KW-0472">Membrane</keyword>
<comment type="subcellular location">
    <subcellularLocation>
        <location evidence="1">Cell membrane</location>
        <topology evidence="1">Multi-pass membrane protein</topology>
    </subcellularLocation>
</comment>
<dbReference type="InterPro" id="IPR036259">
    <property type="entry name" value="MFS_trans_sf"/>
</dbReference>
<feature type="transmembrane region" description="Helical" evidence="6">
    <location>
        <begin position="21"/>
        <end position="43"/>
    </location>
</feature>
<feature type="transmembrane region" description="Helical" evidence="6">
    <location>
        <begin position="111"/>
        <end position="132"/>
    </location>
</feature>
<feature type="transmembrane region" description="Helical" evidence="6">
    <location>
        <begin position="144"/>
        <end position="168"/>
    </location>
</feature>
<evidence type="ECO:0000256" key="5">
    <source>
        <dbReference type="ARBA" id="ARBA00023136"/>
    </source>
</evidence>
<keyword evidence="4 6" id="KW-1133">Transmembrane helix</keyword>
<dbReference type="InterPro" id="IPR020846">
    <property type="entry name" value="MFS_dom"/>
</dbReference>
<evidence type="ECO:0000313" key="8">
    <source>
        <dbReference type="EMBL" id="AXC48363.1"/>
    </source>
</evidence>
<feature type="transmembrane region" description="Helical" evidence="6">
    <location>
        <begin position="255"/>
        <end position="275"/>
    </location>
</feature>
<dbReference type="OrthoDB" id="9812189at2"/>
<dbReference type="PANTHER" id="PTHR43124">
    <property type="entry name" value="PURINE EFFLUX PUMP PBUE"/>
    <property type="match status" value="1"/>
</dbReference>
<evidence type="ECO:0000313" key="9">
    <source>
        <dbReference type="Proteomes" id="UP000252023"/>
    </source>
</evidence>
<reference evidence="9" key="1">
    <citation type="submission" date="2018-07" db="EMBL/GenBank/DDBJ databases">
        <title>Genome sequencing of Paracoccus sp. SC2-6.</title>
        <authorList>
            <person name="Heo J."/>
            <person name="Kim S.-J."/>
            <person name="Kwon S.-W."/>
        </authorList>
    </citation>
    <scope>NUCLEOTIDE SEQUENCE [LARGE SCALE GENOMIC DNA]</scope>
    <source>
        <strain evidence="9">SC2-6</strain>
    </source>
</reference>
<dbReference type="GO" id="GO:0022857">
    <property type="term" value="F:transmembrane transporter activity"/>
    <property type="evidence" value="ECO:0007669"/>
    <property type="project" value="InterPro"/>
</dbReference>
<evidence type="ECO:0000256" key="6">
    <source>
        <dbReference type="SAM" id="Phobius"/>
    </source>
</evidence>
<dbReference type="GO" id="GO:0005886">
    <property type="term" value="C:plasma membrane"/>
    <property type="evidence" value="ECO:0007669"/>
    <property type="project" value="UniProtKB-SubCell"/>
</dbReference>
<dbReference type="Pfam" id="PF07690">
    <property type="entry name" value="MFS_1"/>
    <property type="match status" value="1"/>
</dbReference>